<dbReference type="InterPro" id="IPR050266">
    <property type="entry name" value="AB_hydrolase_sf"/>
</dbReference>
<evidence type="ECO:0000313" key="3">
    <source>
        <dbReference type="Proteomes" id="UP000295818"/>
    </source>
</evidence>
<dbReference type="SUPFAM" id="SSF53474">
    <property type="entry name" value="alpha/beta-Hydrolases"/>
    <property type="match status" value="1"/>
</dbReference>
<reference evidence="2 3" key="1">
    <citation type="journal article" date="2015" name="Stand. Genomic Sci.">
        <title>Genomic Encyclopedia of Bacterial and Archaeal Type Strains, Phase III: the genomes of soil and plant-associated and newly described type strains.</title>
        <authorList>
            <person name="Whitman W.B."/>
            <person name="Woyke T."/>
            <person name="Klenk H.P."/>
            <person name="Zhou Y."/>
            <person name="Lilburn T.G."/>
            <person name="Beck B.J."/>
            <person name="De Vos P."/>
            <person name="Vandamme P."/>
            <person name="Eisen J.A."/>
            <person name="Garrity G."/>
            <person name="Hugenholtz P."/>
            <person name="Kyrpides N.C."/>
        </authorList>
    </citation>
    <scope>NUCLEOTIDE SEQUENCE [LARGE SCALE GENOMIC DNA]</scope>
    <source>
        <strain evidence="2 3">VKM Ac-2538</strain>
    </source>
</reference>
<evidence type="ECO:0000259" key="1">
    <source>
        <dbReference type="Pfam" id="PF00561"/>
    </source>
</evidence>
<dbReference type="Proteomes" id="UP000295818">
    <property type="component" value="Unassembled WGS sequence"/>
</dbReference>
<dbReference type="PRINTS" id="PR00111">
    <property type="entry name" value="ABHYDROLASE"/>
</dbReference>
<feature type="domain" description="AB hydrolase-1" evidence="1">
    <location>
        <begin position="56"/>
        <end position="291"/>
    </location>
</feature>
<name>A0ABY2BD51_9ACTN</name>
<dbReference type="InterPro" id="IPR000639">
    <property type="entry name" value="Epox_hydrolase-like"/>
</dbReference>
<dbReference type="InterPro" id="IPR000073">
    <property type="entry name" value="AB_hydrolase_1"/>
</dbReference>
<protein>
    <submittedName>
        <fullName evidence="2">Haloalkane dehalogenase</fullName>
    </submittedName>
</protein>
<proteinExistence type="predicted"/>
<dbReference type="NCBIfam" id="NF002043">
    <property type="entry name" value="PRK00870.1"/>
    <property type="match status" value="1"/>
</dbReference>
<organism evidence="2 3">
    <name type="scientific">Kribbella orskensis</name>
    <dbReference type="NCBI Taxonomy" id="2512216"/>
    <lineage>
        <taxon>Bacteria</taxon>
        <taxon>Bacillati</taxon>
        <taxon>Actinomycetota</taxon>
        <taxon>Actinomycetes</taxon>
        <taxon>Propionibacteriales</taxon>
        <taxon>Kribbellaceae</taxon>
        <taxon>Kribbella</taxon>
    </lineage>
</organism>
<dbReference type="PANTHER" id="PTHR43798:SF24">
    <property type="entry name" value="CIS-3-ALKYL-4-ALKYLOXETAN-2-ONE DECARBOXYLASE"/>
    <property type="match status" value="1"/>
</dbReference>
<dbReference type="Gene3D" id="3.40.50.1820">
    <property type="entry name" value="alpha/beta hydrolase"/>
    <property type="match status" value="1"/>
</dbReference>
<dbReference type="PRINTS" id="PR00412">
    <property type="entry name" value="EPOXHYDRLASE"/>
</dbReference>
<dbReference type="EMBL" id="SLWM01000023">
    <property type="protein sequence ID" value="TCO13279.1"/>
    <property type="molecule type" value="Genomic_DNA"/>
</dbReference>
<dbReference type="Pfam" id="PF00561">
    <property type="entry name" value="Abhydrolase_1"/>
    <property type="match status" value="1"/>
</dbReference>
<accession>A0ABY2BD51</accession>
<sequence length="314" mass="34880">MTIDSRRTPDARFEGLLDYPFEPHYLEIDAGDGADTRLRVHYIDERPDPAKASGETVLLLHGEPTWSYLYRHVIPPLVAAGHRCVAPDLVGFGKSDKPANRFDYTYQSHVDWLRQVVLDQLELSAVTMVCHDWGGLLGLRLLGEHPDRFRRVVATSTSMPTGDREPSGPLSIWLQISQRSNPFVASQVVDRGTVTELEPAVRAAYDAPFPDEGYLQGARQFPLLIPLTPYDVATVPNREAWSVLRTLSIPFLYAHADHDWGVGEGRTTLREAVPGAREVVIENAGHFGLEDRGPEFAAVVDEFIGSTATVERTA</sequence>
<gene>
    <name evidence="2" type="ORF">EV644_123111</name>
</gene>
<dbReference type="RefSeq" id="WP_199240206.1">
    <property type="nucleotide sequence ID" value="NZ_SLWM01000023.1"/>
</dbReference>
<dbReference type="PANTHER" id="PTHR43798">
    <property type="entry name" value="MONOACYLGLYCEROL LIPASE"/>
    <property type="match status" value="1"/>
</dbReference>
<dbReference type="InterPro" id="IPR029058">
    <property type="entry name" value="AB_hydrolase_fold"/>
</dbReference>
<evidence type="ECO:0000313" key="2">
    <source>
        <dbReference type="EMBL" id="TCO13279.1"/>
    </source>
</evidence>
<comment type="caution">
    <text evidence="2">The sequence shown here is derived from an EMBL/GenBank/DDBJ whole genome shotgun (WGS) entry which is preliminary data.</text>
</comment>
<keyword evidence="3" id="KW-1185">Reference proteome</keyword>